<dbReference type="Pfam" id="PF03629">
    <property type="entry name" value="SASA"/>
    <property type="match status" value="1"/>
</dbReference>
<dbReference type="SUPFAM" id="SSF52266">
    <property type="entry name" value="SGNH hydrolase"/>
    <property type="match status" value="1"/>
</dbReference>
<dbReference type="InterPro" id="IPR005181">
    <property type="entry name" value="SASA"/>
</dbReference>
<evidence type="ECO:0000313" key="4">
    <source>
        <dbReference type="EMBL" id="XCH26564.1"/>
    </source>
</evidence>
<sequence length="572" mass="62070">MKYYSFMSLLIVALLTGGDAFSQISISWPVDKTVFQRGINNSFWVAGQCLISNSDYQLQYRVKPINLETGFETGVISIDWTTFEYSRPYGGIFSVQVYVSPGMYNIEIRAINNGFSMASGGVTAGLGEVFIISGQSNAQGVASTLPADPVFKGVVSDTRDEPCDLKLPPFPSMFTIDVGSKIGMRGPNNWCYSRLGKKISQNKNVPVAFFNAAIANTGLKNWIDGINGVATTSTYGQSICSGNVGAPYKILKNALNYYGSMFGVRGVLWHQGENDAHDEWAGLTTSAQYQSRLNTLVSTSRNDFNANLVWYISRASRNNETSGSFQPTNPDIIAAQNAVAGSNKYGPQTDNIQPLRPTNSPHFSGTGLLDLGDAWYNELSGGNFTANPSIQANAFPQITASGNGGSVTLTAPAGYSIYRWMSGQYTRFDDPPFATTQSITVSSGVYRCYMAQAGNKNVVVSQAIYTPLPSGSFRMSAEEMVSTVDYGQILHVSPNPANDQVNIEFGVNSPATVRLEIVDERGAIITTIADNYHAVGAYQYPFDLTNLAAGAYICRVKIGDLFLSKKFVKLNR</sequence>
<protein>
    <submittedName>
        <fullName evidence="4">Sialate O-acetylesterase</fullName>
    </submittedName>
</protein>
<dbReference type="AlphaFoldDB" id="A0AAU8FQA8"/>
<evidence type="ECO:0000256" key="1">
    <source>
        <dbReference type="ARBA" id="ARBA00022801"/>
    </source>
</evidence>
<evidence type="ECO:0000259" key="3">
    <source>
        <dbReference type="Pfam" id="PF18962"/>
    </source>
</evidence>
<evidence type="ECO:0000259" key="2">
    <source>
        <dbReference type="Pfam" id="PF03629"/>
    </source>
</evidence>
<organism evidence="4">
    <name type="scientific">Dyadobacter sp. 676</name>
    <dbReference type="NCBI Taxonomy" id="3088362"/>
    <lineage>
        <taxon>Bacteria</taxon>
        <taxon>Pseudomonadati</taxon>
        <taxon>Bacteroidota</taxon>
        <taxon>Cytophagia</taxon>
        <taxon>Cytophagales</taxon>
        <taxon>Spirosomataceae</taxon>
        <taxon>Dyadobacter</taxon>
    </lineage>
</organism>
<dbReference type="Gene3D" id="3.40.50.1110">
    <property type="entry name" value="SGNH hydrolase"/>
    <property type="match status" value="1"/>
</dbReference>
<dbReference type="InterPro" id="IPR036514">
    <property type="entry name" value="SGNH_hydro_sf"/>
</dbReference>
<keyword evidence="1" id="KW-0378">Hydrolase</keyword>
<dbReference type="NCBIfam" id="TIGR04183">
    <property type="entry name" value="Por_Secre_tail"/>
    <property type="match status" value="1"/>
</dbReference>
<dbReference type="GO" id="GO:0016788">
    <property type="term" value="F:hydrolase activity, acting on ester bonds"/>
    <property type="evidence" value="ECO:0007669"/>
    <property type="project" value="UniProtKB-ARBA"/>
</dbReference>
<reference evidence="4" key="1">
    <citation type="submission" date="2024-06" db="EMBL/GenBank/DDBJ databases">
        <title>Sequencing and assembly of the genome of Dyadobacter sp. strain 676, a symbiont of Cyamopsis tetragonoloba.</title>
        <authorList>
            <person name="Guro P."/>
            <person name="Sazanova A."/>
            <person name="Kuznetsova I."/>
            <person name="Belimov A."/>
            <person name="Safronova V."/>
        </authorList>
    </citation>
    <scope>NUCLEOTIDE SEQUENCE</scope>
    <source>
        <strain evidence="4">676</strain>
    </source>
</reference>
<feature type="domain" description="Sialate O-acetylesterase" evidence="2">
    <location>
        <begin position="128"/>
        <end position="317"/>
    </location>
</feature>
<dbReference type="RefSeq" id="WP_353721855.1">
    <property type="nucleotide sequence ID" value="NZ_CP159289.1"/>
</dbReference>
<name>A0AAU8FQA8_9BACT</name>
<gene>
    <name evidence="4" type="ORF">ABV298_09270</name>
</gene>
<accession>A0AAU8FQA8</accession>
<dbReference type="Pfam" id="PF18962">
    <property type="entry name" value="Por_Secre_tail"/>
    <property type="match status" value="1"/>
</dbReference>
<proteinExistence type="predicted"/>
<feature type="domain" description="Secretion system C-terminal sorting" evidence="3">
    <location>
        <begin position="493"/>
        <end position="568"/>
    </location>
</feature>
<dbReference type="EMBL" id="CP159289">
    <property type="protein sequence ID" value="XCH26564.1"/>
    <property type="molecule type" value="Genomic_DNA"/>
</dbReference>
<dbReference type="InterPro" id="IPR026444">
    <property type="entry name" value="Secre_tail"/>
</dbReference>